<evidence type="ECO:0000259" key="1">
    <source>
        <dbReference type="Pfam" id="PF17677"/>
    </source>
</evidence>
<accession>A0ABX3GEZ5</accession>
<proteinExistence type="predicted"/>
<dbReference type="Gene3D" id="2.60.40.2220">
    <property type="match status" value="1"/>
</dbReference>
<dbReference type="Pfam" id="PF17677">
    <property type="entry name" value="Glyco_hydro38C2"/>
    <property type="match status" value="1"/>
</dbReference>
<gene>
    <name evidence="2" type="ORF">BSO21_35545</name>
</gene>
<protein>
    <recommendedName>
        <fullName evidence="1">Glycosyl hydrolases family 38 C-terminal domain-containing protein</fullName>
    </recommendedName>
</protein>
<evidence type="ECO:0000313" key="3">
    <source>
        <dbReference type="Proteomes" id="UP000187158"/>
    </source>
</evidence>
<feature type="domain" description="Glycosyl hydrolases family 38 C-terminal" evidence="1">
    <location>
        <begin position="2"/>
        <end position="73"/>
    </location>
</feature>
<dbReference type="EMBL" id="MPVP01000921">
    <property type="protein sequence ID" value="OMC81521.1"/>
    <property type="molecule type" value="Genomic_DNA"/>
</dbReference>
<organism evidence="2 3">
    <name type="scientific">Paenibacillus odorifer</name>
    <dbReference type="NCBI Taxonomy" id="189426"/>
    <lineage>
        <taxon>Bacteria</taxon>
        <taxon>Bacillati</taxon>
        <taxon>Bacillota</taxon>
        <taxon>Bacilli</taxon>
        <taxon>Bacillales</taxon>
        <taxon>Paenibacillaceae</taxon>
        <taxon>Paenibacillus</taxon>
    </lineage>
</organism>
<comment type="caution">
    <text evidence="2">The sequence shown here is derived from an EMBL/GenBank/DDBJ whole genome shotgun (WGS) entry which is preliminary data.</text>
</comment>
<name>A0ABX3GEZ5_9BACL</name>
<reference evidence="2 3" key="1">
    <citation type="submission" date="2016-11" db="EMBL/GenBank/DDBJ databases">
        <title>Paenibacillus species isolates.</title>
        <authorList>
            <person name="Beno S.M."/>
        </authorList>
    </citation>
    <scope>NUCLEOTIDE SEQUENCE [LARGE SCALE GENOMIC DNA]</scope>
    <source>
        <strain evidence="2 3">FSL H7-0433</strain>
    </source>
</reference>
<sequence length="79" mass="8760">MAFSSMKMNGTSGDLFLRWYNMSAQQTQLQLEVNSPQEYLFKSNILEQPNPALQGVTSSVHHLEVGPSEIVTVGAKLSF</sequence>
<dbReference type="Proteomes" id="UP000187158">
    <property type="component" value="Unassembled WGS sequence"/>
</dbReference>
<evidence type="ECO:0000313" key="2">
    <source>
        <dbReference type="EMBL" id="OMC81521.1"/>
    </source>
</evidence>
<dbReference type="InterPro" id="IPR041147">
    <property type="entry name" value="GH38_C"/>
</dbReference>
<keyword evidence="3" id="KW-1185">Reference proteome</keyword>